<organism evidence="2 3">
    <name type="scientific">Rhizopus oryzae</name>
    <name type="common">Mucormycosis agent</name>
    <name type="synonym">Rhizopus arrhizus var. delemar</name>
    <dbReference type="NCBI Taxonomy" id="64495"/>
    <lineage>
        <taxon>Eukaryota</taxon>
        <taxon>Fungi</taxon>
        <taxon>Fungi incertae sedis</taxon>
        <taxon>Mucoromycota</taxon>
        <taxon>Mucoromycotina</taxon>
        <taxon>Mucoromycetes</taxon>
        <taxon>Mucorales</taxon>
        <taxon>Mucorineae</taxon>
        <taxon>Rhizopodaceae</taxon>
        <taxon>Rhizopus</taxon>
    </lineage>
</organism>
<evidence type="ECO:0000313" key="3">
    <source>
        <dbReference type="Proteomes" id="UP000717996"/>
    </source>
</evidence>
<reference evidence="2" key="1">
    <citation type="journal article" date="2020" name="Microb. Genom.">
        <title>Genetic diversity of clinical and environmental Mucorales isolates obtained from an investigation of mucormycosis cases among solid organ transplant recipients.</title>
        <authorList>
            <person name="Nguyen M.H."/>
            <person name="Kaul D."/>
            <person name="Muto C."/>
            <person name="Cheng S.J."/>
            <person name="Richter R.A."/>
            <person name="Bruno V.M."/>
            <person name="Liu G."/>
            <person name="Beyhan S."/>
            <person name="Sundermann A.J."/>
            <person name="Mounaud S."/>
            <person name="Pasculle A.W."/>
            <person name="Nierman W.C."/>
            <person name="Driscoll E."/>
            <person name="Cumbie R."/>
            <person name="Clancy C.J."/>
            <person name="Dupont C.L."/>
        </authorList>
    </citation>
    <scope>NUCLEOTIDE SEQUENCE</scope>
    <source>
        <strain evidence="2">GL16</strain>
    </source>
</reference>
<feature type="region of interest" description="Disordered" evidence="1">
    <location>
        <begin position="93"/>
        <end position="141"/>
    </location>
</feature>
<dbReference type="Proteomes" id="UP000717996">
    <property type="component" value="Unassembled WGS sequence"/>
</dbReference>
<evidence type="ECO:0000313" key="2">
    <source>
        <dbReference type="EMBL" id="KAG1525237.1"/>
    </source>
</evidence>
<proteinExistence type="predicted"/>
<feature type="compositionally biased region" description="Low complexity" evidence="1">
    <location>
        <begin position="94"/>
        <end position="108"/>
    </location>
</feature>
<accession>A0A9P6XM40</accession>
<evidence type="ECO:0000256" key="1">
    <source>
        <dbReference type="SAM" id="MobiDB-lite"/>
    </source>
</evidence>
<dbReference type="EMBL" id="JAANIT010009809">
    <property type="protein sequence ID" value="KAG1525237.1"/>
    <property type="molecule type" value="Genomic_DNA"/>
</dbReference>
<comment type="caution">
    <text evidence="2">The sequence shown here is derived from an EMBL/GenBank/DDBJ whole genome shotgun (WGS) entry which is preliminary data.</text>
</comment>
<dbReference type="AlphaFoldDB" id="A0A9P6XM40"/>
<name>A0A9P6XM40_RHIOR</name>
<sequence length="141" mass="14406">MRAGIQAGLGGTHHVRFGAATRVAQDGDLVDVDAELGHGTELLGKRGRIVVVAVVVAAGLGLFAQAPQFLGIDQGGRVALQVAKAGHVAAAYPGQQEGEGSQQAQGHQPGAGGLQRKGETAQRQQQVQPVHSRAPRMIGAV</sequence>
<protein>
    <submittedName>
        <fullName evidence="2">Uncharacterized protein</fullName>
    </submittedName>
</protein>
<gene>
    <name evidence="2" type="ORF">G6F51_014373</name>
</gene>